<comment type="caution">
    <text evidence="1">The sequence shown here is derived from an EMBL/GenBank/DDBJ whole genome shotgun (WGS) entry which is preliminary data.</text>
</comment>
<protein>
    <submittedName>
        <fullName evidence="1">Uncharacterized protein</fullName>
    </submittedName>
</protein>
<dbReference type="AlphaFoldDB" id="A0A6A6MBY0"/>
<accession>A0A6A6MBY0</accession>
<dbReference type="EMBL" id="JAAGAX010000006">
    <property type="protein sequence ID" value="KAF2309726.1"/>
    <property type="molecule type" value="Genomic_DNA"/>
</dbReference>
<evidence type="ECO:0000313" key="2">
    <source>
        <dbReference type="Proteomes" id="UP000467840"/>
    </source>
</evidence>
<reference evidence="1 2" key="1">
    <citation type="journal article" date="2020" name="Mol. Plant">
        <title>The Chromosome-Based Rubber Tree Genome Provides New Insights into Spurge Genome Evolution and Rubber Biosynthesis.</title>
        <authorList>
            <person name="Liu J."/>
            <person name="Shi C."/>
            <person name="Shi C.C."/>
            <person name="Li W."/>
            <person name="Zhang Q.J."/>
            <person name="Zhang Y."/>
            <person name="Li K."/>
            <person name="Lu H.F."/>
            <person name="Shi C."/>
            <person name="Zhu S.T."/>
            <person name="Xiao Z.Y."/>
            <person name="Nan H."/>
            <person name="Yue Y."/>
            <person name="Zhu X.G."/>
            <person name="Wu Y."/>
            <person name="Hong X.N."/>
            <person name="Fan G.Y."/>
            <person name="Tong Y."/>
            <person name="Zhang D."/>
            <person name="Mao C.L."/>
            <person name="Liu Y.L."/>
            <person name="Hao S.J."/>
            <person name="Liu W.Q."/>
            <person name="Lv M.Q."/>
            <person name="Zhang H.B."/>
            <person name="Liu Y."/>
            <person name="Hu-Tang G.R."/>
            <person name="Wang J.P."/>
            <person name="Wang J.H."/>
            <person name="Sun Y.H."/>
            <person name="Ni S.B."/>
            <person name="Chen W.B."/>
            <person name="Zhang X.C."/>
            <person name="Jiao Y.N."/>
            <person name="Eichler E.E."/>
            <person name="Li G.H."/>
            <person name="Liu X."/>
            <person name="Gao L.Z."/>
        </authorList>
    </citation>
    <scope>NUCLEOTIDE SEQUENCE [LARGE SCALE GENOMIC DNA]</scope>
    <source>
        <strain evidence="2">cv. GT1</strain>
        <tissue evidence="1">Leaf</tissue>
    </source>
</reference>
<gene>
    <name evidence="1" type="ORF">GH714_004802</name>
</gene>
<evidence type="ECO:0000313" key="1">
    <source>
        <dbReference type="EMBL" id="KAF2309726.1"/>
    </source>
</evidence>
<sequence length="120" mass="12452">MSIGCFPQSPRKDGALKERAVALQFGVAAASSAAVTIVARAPASQNRELLIGKDANEGSSEGTVTEGLKAIDVERNELVVGGRMVGIELEENSELTSKDLLVCVNQGEGIELVVSLALDA</sequence>
<organism evidence="1 2">
    <name type="scientific">Hevea brasiliensis</name>
    <name type="common">Para rubber tree</name>
    <name type="synonym">Siphonia brasiliensis</name>
    <dbReference type="NCBI Taxonomy" id="3981"/>
    <lineage>
        <taxon>Eukaryota</taxon>
        <taxon>Viridiplantae</taxon>
        <taxon>Streptophyta</taxon>
        <taxon>Embryophyta</taxon>
        <taxon>Tracheophyta</taxon>
        <taxon>Spermatophyta</taxon>
        <taxon>Magnoliopsida</taxon>
        <taxon>eudicotyledons</taxon>
        <taxon>Gunneridae</taxon>
        <taxon>Pentapetalae</taxon>
        <taxon>rosids</taxon>
        <taxon>fabids</taxon>
        <taxon>Malpighiales</taxon>
        <taxon>Euphorbiaceae</taxon>
        <taxon>Crotonoideae</taxon>
        <taxon>Micrandreae</taxon>
        <taxon>Hevea</taxon>
    </lineage>
</organism>
<proteinExistence type="predicted"/>
<keyword evidence="2" id="KW-1185">Reference proteome</keyword>
<dbReference type="Proteomes" id="UP000467840">
    <property type="component" value="Chromosome 14"/>
</dbReference>
<name>A0A6A6MBY0_HEVBR</name>